<dbReference type="STRING" id="545696.HOLDEFILI_01009"/>
<evidence type="ECO:0000256" key="6">
    <source>
        <dbReference type="ARBA" id="ARBA00022842"/>
    </source>
</evidence>
<evidence type="ECO:0000256" key="13">
    <source>
        <dbReference type="SAM" id="Phobius"/>
    </source>
</evidence>
<dbReference type="eggNOG" id="COG0598">
    <property type="taxonomic scope" value="Bacteria"/>
</dbReference>
<comment type="subcellular location">
    <subcellularLocation>
        <location evidence="1">Cell membrane</location>
        <topology evidence="1">Multi-pass membrane protein</topology>
    </subcellularLocation>
</comment>
<dbReference type="GO" id="GO:0005886">
    <property type="term" value="C:plasma membrane"/>
    <property type="evidence" value="ECO:0007669"/>
    <property type="project" value="UniProtKB-SubCell"/>
</dbReference>
<gene>
    <name evidence="14" type="ORF">HOLDEFILI_01009</name>
</gene>
<evidence type="ECO:0000313" key="15">
    <source>
        <dbReference type="Proteomes" id="UP000005950"/>
    </source>
</evidence>
<organism evidence="14 15">
    <name type="scientific">Holdemania filiformis DSM 12042</name>
    <dbReference type="NCBI Taxonomy" id="545696"/>
    <lineage>
        <taxon>Bacteria</taxon>
        <taxon>Bacillati</taxon>
        <taxon>Bacillota</taxon>
        <taxon>Erysipelotrichia</taxon>
        <taxon>Erysipelotrichales</taxon>
        <taxon>Erysipelotrichaceae</taxon>
        <taxon>Holdemania</taxon>
    </lineage>
</organism>
<comment type="catalytic activity">
    <reaction evidence="10">
        <text>Mg(2+)(in) = Mg(2+)(out)</text>
        <dbReference type="Rhea" id="RHEA:29827"/>
        <dbReference type="ChEBI" id="CHEBI:18420"/>
    </reaction>
</comment>
<comment type="function">
    <text evidence="11">Mediates influx of magnesium ions. Alternates between open and closed states. Activated by low cytoplasmic Mg(2+) levels. Inactive when cytoplasmic Mg(2+) levels are high.</text>
</comment>
<keyword evidence="6" id="KW-0460">Magnesium</keyword>
<dbReference type="PANTHER" id="PTHR46494">
    <property type="entry name" value="CORA FAMILY METAL ION TRANSPORTER (EUROFUNG)"/>
    <property type="match status" value="1"/>
</dbReference>
<dbReference type="GO" id="GO:0050897">
    <property type="term" value="F:cobalt ion binding"/>
    <property type="evidence" value="ECO:0007669"/>
    <property type="project" value="TreeGrafter"/>
</dbReference>
<feature type="coiled-coil region" evidence="12">
    <location>
        <begin position="181"/>
        <end position="234"/>
    </location>
</feature>
<evidence type="ECO:0000256" key="4">
    <source>
        <dbReference type="ARBA" id="ARBA00022475"/>
    </source>
</evidence>
<evidence type="ECO:0000256" key="7">
    <source>
        <dbReference type="ARBA" id="ARBA00022989"/>
    </source>
</evidence>
<dbReference type="InterPro" id="IPR045863">
    <property type="entry name" value="CorA_TM1_TM2"/>
</dbReference>
<dbReference type="SUPFAM" id="SSF143865">
    <property type="entry name" value="CorA soluble domain-like"/>
    <property type="match status" value="1"/>
</dbReference>
<accession>B9Y5C7</accession>
<dbReference type="HOGENOM" id="CLU_007127_0_1_9"/>
<evidence type="ECO:0000313" key="14">
    <source>
        <dbReference type="EMBL" id="EEF68802.1"/>
    </source>
</evidence>
<reference evidence="14 15" key="1">
    <citation type="submission" date="2008-12" db="EMBL/GenBank/DDBJ databases">
        <authorList>
            <person name="Fulton L."/>
            <person name="Clifton S."/>
            <person name="Fulton B."/>
            <person name="Xu J."/>
            <person name="Minx P."/>
            <person name="Pepin K.H."/>
            <person name="Johnson M."/>
            <person name="Bhonagiri V."/>
            <person name="Nash W.E."/>
            <person name="Mardis E.R."/>
            <person name="Wilson R.K."/>
        </authorList>
    </citation>
    <scope>NUCLEOTIDE SEQUENCE [LARGE SCALE GENOMIC DNA]</scope>
    <source>
        <strain evidence="14 15">DSM 12042</strain>
    </source>
</reference>
<evidence type="ECO:0000256" key="1">
    <source>
        <dbReference type="ARBA" id="ARBA00004651"/>
    </source>
</evidence>
<evidence type="ECO:0000256" key="8">
    <source>
        <dbReference type="ARBA" id="ARBA00023065"/>
    </source>
</evidence>
<keyword evidence="4" id="KW-1003">Cell membrane</keyword>
<comment type="caution">
    <text evidence="14">The sequence shown here is derived from an EMBL/GenBank/DDBJ whole genome shotgun (WGS) entry which is preliminary data.</text>
</comment>
<dbReference type="FunFam" id="1.20.58.340:FF:000004">
    <property type="entry name" value="Magnesium transport protein CorA"/>
    <property type="match status" value="1"/>
</dbReference>
<dbReference type="EMBL" id="ACCF01000057">
    <property type="protein sequence ID" value="EEF68802.1"/>
    <property type="molecule type" value="Genomic_DNA"/>
</dbReference>
<dbReference type="Proteomes" id="UP000005950">
    <property type="component" value="Unassembled WGS sequence"/>
</dbReference>
<evidence type="ECO:0000256" key="5">
    <source>
        <dbReference type="ARBA" id="ARBA00022692"/>
    </source>
</evidence>
<evidence type="ECO:0000256" key="2">
    <source>
        <dbReference type="ARBA" id="ARBA00009765"/>
    </source>
</evidence>
<proteinExistence type="inferred from homology"/>
<comment type="similarity">
    <text evidence="2">Belongs to the CorA metal ion transporter (MIT) (TC 1.A.35) family.</text>
</comment>
<evidence type="ECO:0000256" key="12">
    <source>
        <dbReference type="SAM" id="Coils"/>
    </source>
</evidence>
<keyword evidence="8" id="KW-0406">Ion transport</keyword>
<evidence type="ECO:0000256" key="11">
    <source>
        <dbReference type="ARBA" id="ARBA00045497"/>
    </source>
</evidence>
<dbReference type="Gene3D" id="1.20.58.340">
    <property type="entry name" value="Magnesium transport protein CorA, transmembrane region"/>
    <property type="match status" value="2"/>
</dbReference>
<dbReference type="GO" id="GO:0015087">
    <property type="term" value="F:cobalt ion transmembrane transporter activity"/>
    <property type="evidence" value="ECO:0007669"/>
    <property type="project" value="TreeGrafter"/>
</dbReference>
<dbReference type="RefSeq" id="WP_006058218.1">
    <property type="nucleotide sequence ID" value="NZ_GG657553.1"/>
</dbReference>
<feature type="transmembrane region" description="Helical" evidence="13">
    <location>
        <begin position="250"/>
        <end position="269"/>
    </location>
</feature>
<keyword evidence="9 13" id="KW-0472">Membrane</keyword>
<protein>
    <submittedName>
        <fullName evidence="14">CorA-like protein</fullName>
    </submittedName>
</protein>
<dbReference type="GO" id="GO:0000287">
    <property type="term" value="F:magnesium ion binding"/>
    <property type="evidence" value="ECO:0007669"/>
    <property type="project" value="TreeGrafter"/>
</dbReference>
<reference evidence="14 15" key="2">
    <citation type="submission" date="2009-02" db="EMBL/GenBank/DDBJ databases">
        <title>Draft genome sequence of Holdemania filiformis DSM 12042.</title>
        <authorList>
            <person name="Sudarsanam P."/>
            <person name="Ley R."/>
            <person name="Guruge J."/>
            <person name="Turnbaugh P.J."/>
            <person name="Mahowald M."/>
            <person name="Liep D."/>
            <person name="Gordon J."/>
        </authorList>
    </citation>
    <scope>NUCLEOTIDE SEQUENCE [LARGE SCALE GENOMIC DNA]</scope>
    <source>
        <strain evidence="14 15">DSM 12042</strain>
    </source>
</reference>
<dbReference type="AlphaFoldDB" id="B9Y5C7"/>
<dbReference type="InterPro" id="IPR045861">
    <property type="entry name" value="CorA_cytoplasmic_dom"/>
</dbReference>
<dbReference type="OrthoDB" id="9803416at2"/>
<evidence type="ECO:0000256" key="9">
    <source>
        <dbReference type="ARBA" id="ARBA00023136"/>
    </source>
</evidence>
<dbReference type="SUPFAM" id="SSF144083">
    <property type="entry name" value="Magnesium transport protein CorA, transmembrane region"/>
    <property type="match status" value="1"/>
</dbReference>
<dbReference type="Pfam" id="PF01544">
    <property type="entry name" value="CorA"/>
    <property type="match status" value="1"/>
</dbReference>
<keyword evidence="7 13" id="KW-1133">Transmembrane helix</keyword>
<evidence type="ECO:0000256" key="3">
    <source>
        <dbReference type="ARBA" id="ARBA00022448"/>
    </source>
</evidence>
<dbReference type="PANTHER" id="PTHR46494:SF1">
    <property type="entry name" value="CORA FAMILY METAL ION TRANSPORTER (EUROFUNG)"/>
    <property type="match status" value="1"/>
</dbReference>
<keyword evidence="3" id="KW-0813">Transport</keyword>
<feature type="transmembrane region" description="Helical" evidence="13">
    <location>
        <begin position="281"/>
        <end position="301"/>
    </location>
</feature>
<name>B9Y5C7_9FIRM</name>
<sequence>MIVEIAETYRPIEKLSYPCGHLTVGFISEDQLHALAAEAGLHLTVPEERESLMRNAVSVSEEAFWCVLHLINPGRILGQRDRIGLLILKNCFLVVDLYDEDDSTGEAVQRMLQTLRPEKATLPRLVAGFFREILIQDPDIHEDLEMQIDALEKEVFDARAPHFRQQTLQLGKELLTLNRYYEQLININEHLEENSNDLFAEDELRSFTLLNERMLRYRDNVQLLRDRLTQAQQSYQAQLDYQLNKSMKTLSLVTTICLPLSLIAGWYGMNFTAMPELKWRYGYLYVIGLSAAVVSLTIILLKRKKG</sequence>
<evidence type="ECO:0000256" key="10">
    <source>
        <dbReference type="ARBA" id="ARBA00034269"/>
    </source>
</evidence>
<dbReference type="InterPro" id="IPR002523">
    <property type="entry name" value="MgTranspt_CorA/ZnTranspt_ZntB"/>
</dbReference>
<dbReference type="GO" id="GO:0015095">
    <property type="term" value="F:magnesium ion transmembrane transporter activity"/>
    <property type="evidence" value="ECO:0007669"/>
    <property type="project" value="TreeGrafter"/>
</dbReference>
<keyword evidence="12" id="KW-0175">Coiled coil</keyword>
<dbReference type="CDD" id="cd12826">
    <property type="entry name" value="EcCorA_ZntB-like_u1"/>
    <property type="match status" value="1"/>
</dbReference>
<keyword evidence="5 13" id="KW-0812">Transmembrane</keyword>